<feature type="region of interest" description="Disordered" evidence="1">
    <location>
        <begin position="425"/>
        <end position="472"/>
    </location>
</feature>
<protein>
    <submittedName>
        <fullName evidence="2">GASTRIC MUCIN-LIKE PROTEIN</fullName>
    </submittedName>
</protein>
<gene>
    <name evidence="2" type="ORF">OIU85_016464</name>
</gene>
<comment type="caution">
    <text evidence="2">The sequence shown here is derived from an EMBL/GenBank/DDBJ whole genome shotgun (WGS) entry which is preliminary data.</text>
</comment>
<reference evidence="2" key="1">
    <citation type="submission" date="2022-11" db="EMBL/GenBank/DDBJ databases">
        <authorList>
            <person name="Hyden B.L."/>
            <person name="Feng K."/>
            <person name="Yates T."/>
            <person name="Jawdy S."/>
            <person name="Smart L.B."/>
            <person name="Muchero W."/>
        </authorList>
    </citation>
    <scope>NUCLEOTIDE SEQUENCE</scope>
    <source>
        <tissue evidence="2">Shoot tip</tissue>
    </source>
</reference>
<feature type="region of interest" description="Disordered" evidence="1">
    <location>
        <begin position="525"/>
        <end position="547"/>
    </location>
</feature>
<feature type="compositionally biased region" description="Low complexity" evidence="1">
    <location>
        <begin position="228"/>
        <end position="256"/>
    </location>
</feature>
<evidence type="ECO:0000313" key="2">
    <source>
        <dbReference type="EMBL" id="KAJ6742387.1"/>
    </source>
</evidence>
<accession>A0A9Q0V5W0</accession>
<dbReference type="GO" id="GO:0055028">
    <property type="term" value="C:cortical microtubule"/>
    <property type="evidence" value="ECO:0007669"/>
    <property type="project" value="TreeGrafter"/>
</dbReference>
<evidence type="ECO:0000256" key="1">
    <source>
        <dbReference type="SAM" id="MobiDB-lite"/>
    </source>
</evidence>
<evidence type="ECO:0000313" key="3">
    <source>
        <dbReference type="Proteomes" id="UP001151529"/>
    </source>
</evidence>
<feature type="compositionally biased region" description="Low complexity" evidence="1">
    <location>
        <begin position="1"/>
        <end position="15"/>
    </location>
</feature>
<name>A0A9Q0V5W0_SALVM</name>
<feature type="region of interest" description="Disordered" evidence="1">
    <location>
        <begin position="117"/>
        <end position="295"/>
    </location>
</feature>
<sequence>MMIRNNNNNNNSKSSNGRESLAGGRNIPVGSQYHRHGHNVTGGGGFSKNNNGRDENLDLLSNNRCSLSVSSSDESSDVGLFVTVSVKLGRLSVGSAKFPRSGIDDLLSTTEGGKHDYDWLLTPPGTPLFPSSEGSESKPTSVAPRRSSMARSTSTTKVVSRISVSQSESYHSSRPTRSRSVTRPSISSSQHNTSSSNRSSSILNTSSAFVSSYTRPSSPIIRTPPVARPSTPLARASPSRSSTPSRVRPAPTSSSTDKTRPSQNSRPSTPSSRGQIPANFSAAPTQSDSRPSTPLHVGIQLLPHLQHQVKLLLEERPLSAGRYRTGVSSAMKGNPETMGSVNASRRHSSPIVTRGRLTEPSGKGRGHSNGHVADTLEPQKVSHVSEVGMRRPVKSSSAASDSTGFGRTISKKSLDMAIRHMDIRNGTGSARPLSSTTLFPQSIRSSTPKSQYFRSQSTSESINNGNSQNGVVLDNETHFSRAAEIRHEANDGRYSAKLSNVDIYESSRYDGISLEDLKNTNWLHSIDDESDQGPFFDNGSESLPEPL</sequence>
<feature type="region of interest" description="Disordered" evidence="1">
    <location>
        <begin position="326"/>
        <end position="373"/>
    </location>
</feature>
<dbReference type="PANTHER" id="PTHR31949">
    <property type="entry name" value="GASTRIC MUCIN-LIKE PROTEIN"/>
    <property type="match status" value="1"/>
</dbReference>
<proteinExistence type="predicted"/>
<feature type="compositionally biased region" description="Polar residues" evidence="1">
    <location>
        <begin position="282"/>
        <end position="292"/>
    </location>
</feature>
<feature type="compositionally biased region" description="Low complexity" evidence="1">
    <location>
        <begin position="172"/>
        <end position="207"/>
    </location>
</feature>
<dbReference type="EMBL" id="JAPFFL010000002">
    <property type="protein sequence ID" value="KAJ6742387.1"/>
    <property type="molecule type" value="Genomic_DNA"/>
</dbReference>
<keyword evidence="3" id="KW-1185">Reference proteome</keyword>
<dbReference type="OrthoDB" id="1927217at2759"/>
<reference evidence="2" key="2">
    <citation type="journal article" date="2023" name="Int. J. Mol. Sci.">
        <title>De Novo Assembly and Annotation of 11 Diverse Shrub Willow (Salix) Genomes Reveals Novel Gene Organization in Sex-Linked Regions.</title>
        <authorList>
            <person name="Hyden B."/>
            <person name="Feng K."/>
            <person name="Yates T.B."/>
            <person name="Jawdy S."/>
            <person name="Cereghino C."/>
            <person name="Smart L.B."/>
            <person name="Muchero W."/>
        </authorList>
    </citation>
    <scope>NUCLEOTIDE SEQUENCE [LARGE SCALE GENOMIC DNA]</scope>
    <source>
        <tissue evidence="2">Shoot tip</tissue>
    </source>
</reference>
<feature type="compositionally biased region" description="Low complexity" evidence="1">
    <location>
        <begin position="145"/>
        <end position="156"/>
    </location>
</feature>
<feature type="compositionally biased region" description="Polar residues" evidence="1">
    <location>
        <begin position="208"/>
        <end position="217"/>
    </location>
</feature>
<feature type="compositionally biased region" description="Polar residues" evidence="1">
    <location>
        <begin position="261"/>
        <end position="274"/>
    </location>
</feature>
<dbReference type="Proteomes" id="UP001151529">
    <property type="component" value="Chromosome 6"/>
</dbReference>
<organism evidence="2 3">
    <name type="scientific">Salix viminalis</name>
    <name type="common">Common osier</name>
    <name type="synonym">Basket willow</name>
    <dbReference type="NCBI Taxonomy" id="40686"/>
    <lineage>
        <taxon>Eukaryota</taxon>
        <taxon>Viridiplantae</taxon>
        <taxon>Streptophyta</taxon>
        <taxon>Embryophyta</taxon>
        <taxon>Tracheophyta</taxon>
        <taxon>Spermatophyta</taxon>
        <taxon>Magnoliopsida</taxon>
        <taxon>eudicotyledons</taxon>
        <taxon>Gunneridae</taxon>
        <taxon>Pentapetalae</taxon>
        <taxon>rosids</taxon>
        <taxon>fabids</taxon>
        <taxon>Malpighiales</taxon>
        <taxon>Salicaceae</taxon>
        <taxon>Saliceae</taxon>
        <taxon>Salix</taxon>
    </lineage>
</organism>
<feature type="region of interest" description="Disordered" evidence="1">
    <location>
        <begin position="1"/>
        <end position="57"/>
    </location>
</feature>
<feature type="compositionally biased region" description="Polar residues" evidence="1">
    <location>
        <begin position="426"/>
        <end position="470"/>
    </location>
</feature>
<dbReference type="AlphaFoldDB" id="A0A9Q0V5W0"/>
<dbReference type="GO" id="GO:0043622">
    <property type="term" value="P:cortical microtubule organization"/>
    <property type="evidence" value="ECO:0007669"/>
    <property type="project" value="TreeGrafter"/>
</dbReference>
<dbReference type="PANTHER" id="PTHR31949:SF2">
    <property type="entry name" value="OS05G0480600 PROTEIN"/>
    <property type="match status" value="1"/>
</dbReference>